<reference evidence="2" key="1">
    <citation type="submission" date="2023-08" db="EMBL/GenBank/DDBJ databases">
        <title>Black Yeasts Isolated from many extreme environments.</title>
        <authorList>
            <person name="Coleine C."/>
            <person name="Stajich J.E."/>
            <person name="Selbmann L."/>
        </authorList>
    </citation>
    <scope>NUCLEOTIDE SEQUENCE</scope>
    <source>
        <strain evidence="2">CCFEE 5810</strain>
    </source>
</reference>
<sequence>MAAPSVSPLLARGFDRDESERMADSNPFGTPETCAIEEDKKRSRVAESHPRDPTQEPKSTDSALPVRLTPGEQVSERAAATNPPPDAFYPIVRHRNWAIDRPECEEIDQPVANPQALYWANQQSGTLHDGPHLWHQSFAKVDGQDEIVRIVKEVGASHTTSSEDVPTTVAHPADRRRSITNMLASLHHHLDKNAVASTTEVTADSTAPTGIEAKRRGSLRDLFPHMHEQNGKDSVESPAATISEGSHPIQRRPSFKDLITGHRQHEKHLTPSHTELADL</sequence>
<feature type="compositionally biased region" description="Polar residues" evidence="1">
    <location>
        <begin position="197"/>
        <end position="208"/>
    </location>
</feature>
<protein>
    <submittedName>
        <fullName evidence="2">Uncharacterized protein</fullName>
    </submittedName>
</protein>
<feature type="region of interest" description="Disordered" evidence="1">
    <location>
        <begin position="1"/>
        <end position="88"/>
    </location>
</feature>
<comment type="caution">
    <text evidence="2">The sequence shown here is derived from an EMBL/GenBank/DDBJ whole genome shotgun (WGS) entry which is preliminary data.</text>
</comment>
<feature type="region of interest" description="Disordered" evidence="1">
    <location>
        <begin position="197"/>
        <end position="216"/>
    </location>
</feature>
<feature type="compositionally biased region" description="Basic and acidic residues" evidence="1">
    <location>
        <begin position="13"/>
        <end position="23"/>
    </location>
</feature>
<dbReference type="EMBL" id="JAVRQU010000014">
    <property type="protein sequence ID" value="KAK5695387.1"/>
    <property type="molecule type" value="Genomic_DNA"/>
</dbReference>
<evidence type="ECO:0000256" key="1">
    <source>
        <dbReference type="SAM" id="MobiDB-lite"/>
    </source>
</evidence>
<dbReference type="AlphaFoldDB" id="A0AAN8A005"/>
<organism evidence="2 3">
    <name type="scientific">Elasticomyces elasticus</name>
    <dbReference type="NCBI Taxonomy" id="574655"/>
    <lineage>
        <taxon>Eukaryota</taxon>
        <taxon>Fungi</taxon>
        <taxon>Dikarya</taxon>
        <taxon>Ascomycota</taxon>
        <taxon>Pezizomycotina</taxon>
        <taxon>Dothideomycetes</taxon>
        <taxon>Dothideomycetidae</taxon>
        <taxon>Mycosphaerellales</taxon>
        <taxon>Teratosphaeriaceae</taxon>
        <taxon>Elasticomyces</taxon>
    </lineage>
</organism>
<evidence type="ECO:0000313" key="3">
    <source>
        <dbReference type="Proteomes" id="UP001310594"/>
    </source>
</evidence>
<accession>A0AAN8A005</accession>
<name>A0AAN8A005_9PEZI</name>
<gene>
    <name evidence="2" type="ORF">LTR97_008893</name>
</gene>
<feature type="region of interest" description="Disordered" evidence="1">
    <location>
        <begin position="228"/>
        <end position="253"/>
    </location>
</feature>
<feature type="compositionally biased region" description="Basic and acidic residues" evidence="1">
    <location>
        <begin position="37"/>
        <end position="59"/>
    </location>
</feature>
<evidence type="ECO:0000313" key="2">
    <source>
        <dbReference type="EMBL" id="KAK5695387.1"/>
    </source>
</evidence>
<dbReference type="Proteomes" id="UP001310594">
    <property type="component" value="Unassembled WGS sequence"/>
</dbReference>
<proteinExistence type="predicted"/>